<dbReference type="AlphaFoldDB" id="A0A0C3E2N1"/>
<evidence type="ECO:0000313" key="4">
    <source>
        <dbReference type="Proteomes" id="UP000053989"/>
    </source>
</evidence>
<feature type="chain" id="PRO_5002174096" evidence="2">
    <location>
        <begin position="27"/>
        <end position="51"/>
    </location>
</feature>
<sequence length="51" mass="5464">MNFWAVGRVQWTGVVYALLLADGSHCKHMSAGTFSSTPSPSGRGDTPTRPQ</sequence>
<dbReference type="Proteomes" id="UP000053989">
    <property type="component" value="Unassembled WGS sequence"/>
</dbReference>
<keyword evidence="2" id="KW-0732">Signal</keyword>
<feature type="region of interest" description="Disordered" evidence="1">
    <location>
        <begin position="30"/>
        <end position="51"/>
    </location>
</feature>
<feature type="signal peptide" evidence="2">
    <location>
        <begin position="1"/>
        <end position="26"/>
    </location>
</feature>
<dbReference type="EMBL" id="KN822014">
    <property type="protein sequence ID" value="KIM67055.1"/>
    <property type="molecule type" value="Genomic_DNA"/>
</dbReference>
<dbReference type="InParanoid" id="A0A0C3E2N1"/>
<organism evidence="3 4">
    <name type="scientific">Scleroderma citrinum Foug A</name>
    <dbReference type="NCBI Taxonomy" id="1036808"/>
    <lineage>
        <taxon>Eukaryota</taxon>
        <taxon>Fungi</taxon>
        <taxon>Dikarya</taxon>
        <taxon>Basidiomycota</taxon>
        <taxon>Agaricomycotina</taxon>
        <taxon>Agaricomycetes</taxon>
        <taxon>Agaricomycetidae</taxon>
        <taxon>Boletales</taxon>
        <taxon>Sclerodermatineae</taxon>
        <taxon>Sclerodermataceae</taxon>
        <taxon>Scleroderma</taxon>
    </lineage>
</organism>
<keyword evidence="4" id="KW-1185">Reference proteome</keyword>
<evidence type="ECO:0000313" key="3">
    <source>
        <dbReference type="EMBL" id="KIM67055.1"/>
    </source>
</evidence>
<reference evidence="4" key="2">
    <citation type="submission" date="2015-01" db="EMBL/GenBank/DDBJ databases">
        <title>Evolutionary Origins and Diversification of the Mycorrhizal Mutualists.</title>
        <authorList>
            <consortium name="DOE Joint Genome Institute"/>
            <consortium name="Mycorrhizal Genomics Consortium"/>
            <person name="Kohler A."/>
            <person name="Kuo A."/>
            <person name="Nagy L.G."/>
            <person name="Floudas D."/>
            <person name="Copeland A."/>
            <person name="Barry K.W."/>
            <person name="Cichocki N."/>
            <person name="Veneault-Fourrey C."/>
            <person name="LaButti K."/>
            <person name="Lindquist E.A."/>
            <person name="Lipzen A."/>
            <person name="Lundell T."/>
            <person name="Morin E."/>
            <person name="Murat C."/>
            <person name="Riley R."/>
            <person name="Ohm R."/>
            <person name="Sun H."/>
            <person name="Tunlid A."/>
            <person name="Henrissat B."/>
            <person name="Grigoriev I.V."/>
            <person name="Hibbett D.S."/>
            <person name="Martin F."/>
        </authorList>
    </citation>
    <scope>NUCLEOTIDE SEQUENCE [LARGE SCALE GENOMIC DNA]</scope>
    <source>
        <strain evidence="4">Foug A</strain>
    </source>
</reference>
<evidence type="ECO:0000256" key="2">
    <source>
        <dbReference type="SAM" id="SignalP"/>
    </source>
</evidence>
<accession>A0A0C3E2N1</accession>
<protein>
    <submittedName>
        <fullName evidence="3">Uncharacterized protein</fullName>
    </submittedName>
</protein>
<evidence type="ECO:0000256" key="1">
    <source>
        <dbReference type="SAM" id="MobiDB-lite"/>
    </source>
</evidence>
<name>A0A0C3E2N1_9AGAM</name>
<proteinExistence type="predicted"/>
<gene>
    <name evidence="3" type="ORF">SCLCIDRAFT_1210528</name>
</gene>
<dbReference type="HOGENOM" id="CLU_3107721_0_0_1"/>
<reference evidence="3 4" key="1">
    <citation type="submission" date="2014-04" db="EMBL/GenBank/DDBJ databases">
        <authorList>
            <consortium name="DOE Joint Genome Institute"/>
            <person name="Kuo A."/>
            <person name="Kohler A."/>
            <person name="Nagy L.G."/>
            <person name="Floudas D."/>
            <person name="Copeland A."/>
            <person name="Barry K.W."/>
            <person name="Cichocki N."/>
            <person name="Veneault-Fourrey C."/>
            <person name="LaButti K."/>
            <person name="Lindquist E.A."/>
            <person name="Lipzen A."/>
            <person name="Lundell T."/>
            <person name="Morin E."/>
            <person name="Murat C."/>
            <person name="Sun H."/>
            <person name="Tunlid A."/>
            <person name="Henrissat B."/>
            <person name="Grigoriev I.V."/>
            <person name="Hibbett D.S."/>
            <person name="Martin F."/>
            <person name="Nordberg H.P."/>
            <person name="Cantor M.N."/>
            <person name="Hua S.X."/>
        </authorList>
    </citation>
    <scope>NUCLEOTIDE SEQUENCE [LARGE SCALE GENOMIC DNA]</scope>
    <source>
        <strain evidence="3 4">Foug A</strain>
    </source>
</reference>